<evidence type="ECO:0000313" key="2">
    <source>
        <dbReference type="EMBL" id="CAB09903.1"/>
    </source>
</evidence>
<reference evidence="2" key="2">
    <citation type="submission" date="1997-06" db="EMBL/GenBank/DDBJ databases">
        <authorList>
            <person name="Oliver K."/>
            <person name="Harris D."/>
        </authorList>
    </citation>
    <scope>NUCLEOTIDE SEQUENCE</scope>
</reference>
<dbReference type="AlphaFoldDB" id="O07703"/>
<reference evidence="2" key="1">
    <citation type="journal article" date="1993" name="Mol. Microbiol.">
        <title>Use of an ordered cosmid library to deduce the genomic organization of Mycobacterium leprae.</title>
        <authorList>
            <person name="Eiglmeier K."/>
            <person name="Honore N."/>
            <person name="Woods S.A."/>
            <person name="Caudron B."/>
            <person name="Cole S.T."/>
        </authorList>
    </citation>
    <scope>NUCLEOTIDE SEQUENCE</scope>
</reference>
<accession>O07703</accession>
<reference evidence="2" key="3">
    <citation type="submission" date="1997-06" db="EMBL/GenBank/DDBJ databases">
        <authorList>
            <person name="Parkhill J."/>
            <person name="Barrell B.G."/>
            <person name="Rajandream M.A."/>
        </authorList>
    </citation>
    <scope>NUCLEOTIDE SEQUENCE</scope>
</reference>
<organism evidence="2">
    <name type="scientific">Mycobacterium leprae</name>
    <dbReference type="NCBI Taxonomy" id="1769"/>
    <lineage>
        <taxon>Bacteria</taxon>
        <taxon>Bacillati</taxon>
        <taxon>Actinomycetota</taxon>
        <taxon>Actinomycetes</taxon>
        <taxon>Mycobacteriales</taxon>
        <taxon>Mycobacteriaceae</taxon>
        <taxon>Mycobacterium</taxon>
    </lineage>
</organism>
<feature type="region of interest" description="Disordered" evidence="1">
    <location>
        <begin position="120"/>
        <end position="154"/>
    </location>
</feature>
<dbReference type="EMBL" id="Z97179">
    <property type="protein sequence ID" value="CAB09903.1"/>
    <property type="molecule type" value="Genomic_DNA"/>
</dbReference>
<proteinExistence type="predicted"/>
<gene>
    <name evidence="2" type="primary">MLCL282.29c</name>
</gene>
<evidence type="ECO:0000256" key="1">
    <source>
        <dbReference type="SAM" id="MobiDB-lite"/>
    </source>
</evidence>
<sequence length="154" mass="16489">MLRLGQGGVAEISLGEHTPFGAQPTQIIIGEITSSNFTIGSLLQCGQLPTGNVATRVCIAYLLTTITASVADRRSLASTWITGMCAGRVSACRTSLAGYLGVPPNSFTAIEKGGLRCSKKSTATKRSYRRRKYTSTIAPTAPRTRPSHMNQNRR</sequence>
<feature type="compositionally biased region" description="Basic residues" evidence="1">
    <location>
        <begin position="120"/>
        <end position="133"/>
    </location>
</feature>
<protein>
    <submittedName>
        <fullName evidence="2">Uncharacterized protein</fullName>
    </submittedName>
</protein>
<name>O07703_MYCLR</name>